<sequence length="110" mass="11943">MGIELELHSRRPARGRSSTTTLLRSSHEHGEALTRALDPYDPTGPGKLAWVDPYGDTLFNEQEAEVALREVAVLLPQCADGPQRAALQDLAELLAVCAATPGSYLWFIGD</sequence>
<protein>
    <submittedName>
        <fullName evidence="2">Uncharacterized protein</fullName>
    </submittedName>
</protein>
<feature type="region of interest" description="Disordered" evidence="1">
    <location>
        <begin position="1"/>
        <end position="40"/>
    </location>
</feature>
<comment type="caution">
    <text evidence="2">The sequence shown here is derived from an EMBL/GenBank/DDBJ whole genome shotgun (WGS) entry which is preliminary data.</text>
</comment>
<organism evidence="2 3">
    <name type="scientific">Streptomyces fildesensis</name>
    <dbReference type="NCBI Taxonomy" id="375757"/>
    <lineage>
        <taxon>Bacteria</taxon>
        <taxon>Bacillati</taxon>
        <taxon>Actinomycetota</taxon>
        <taxon>Actinomycetes</taxon>
        <taxon>Kitasatosporales</taxon>
        <taxon>Streptomycetaceae</taxon>
        <taxon>Streptomyces</taxon>
    </lineage>
</organism>
<name>A0ABW8CDP1_9ACTN</name>
<dbReference type="RefSeq" id="WP_399652590.1">
    <property type="nucleotide sequence ID" value="NZ_JBITYG010000007.1"/>
</dbReference>
<gene>
    <name evidence="2" type="ORF">ACIGXA_23445</name>
</gene>
<evidence type="ECO:0000313" key="2">
    <source>
        <dbReference type="EMBL" id="MFI9103481.1"/>
    </source>
</evidence>
<keyword evidence="3" id="KW-1185">Reference proteome</keyword>
<evidence type="ECO:0000313" key="3">
    <source>
        <dbReference type="Proteomes" id="UP001614394"/>
    </source>
</evidence>
<dbReference type="EMBL" id="JBITYG010000007">
    <property type="protein sequence ID" value="MFI9103481.1"/>
    <property type="molecule type" value="Genomic_DNA"/>
</dbReference>
<evidence type="ECO:0000256" key="1">
    <source>
        <dbReference type="SAM" id="MobiDB-lite"/>
    </source>
</evidence>
<reference evidence="2 3" key="1">
    <citation type="submission" date="2024-10" db="EMBL/GenBank/DDBJ databases">
        <title>The Natural Products Discovery Center: Release of the First 8490 Sequenced Strains for Exploring Actinobacteria Biosynthetic Diversity.</title>
        <authorList>
            <person name="Kalkreuter E."/>
            <person name="Kautsar S.A."/>
            <person name="Yang D."/>
            <person name="Bader C.D."/>
            <person name="Teijaro C.N."/>
            <person name="Fluegel L."/>
            <person name="Davis C.M."/>
            <person name="Simpson J.R."/>
            <person name="Lauterbach L."/>
            <person name="Steele A.D."/>
            <person name="Gui C."/>
            <person name="Meng S."/>
            <person name="Li G."/>
            <person name="Viehrig K."/>
            <person name="Ye F."/>
            <person name="Su P."/>
            <person name="Kiefer A.F."/>
            <person name="Nichols A."/>
            <person name="Cepeda A.J."/>
            <person name="Yan W."/>
            <person name="Fan B."/>
            <person name="Jiang Y."/>
            <person name="Adhikari A."/>
            <person name="Zheng C.-J."/>
            <person name="Schuster L."/>
            <person name="Cowan T.M."/>
            <person name="Smanski M.J."/>
            <person name="Chevrette M.G."/>
            <person name="De Carvalho L.P.S."/>
            <person name="Shen B."/>
        </authorList>
    </citation>
    <scope>NUCLEOTIDE SEQUENCE [LARGE SCALE GENOMIC DNA]</scope>
    <source>
        <strain evidence="2 3">NPDC053399</strain>
    </source>
</reference>
<proteinExistence type="predicted"/>
<dbReference type="Proteomes" id="UP001614394">
    <property type="component" value="Unassembled WGS sequence"/>
</dbReference>
<accession>A0ABW8CDP1</accession>